<organism evidence="1 2">
    <name type="scientific">Austwickia chelonae NBRC 105200</name>
    <dbReference type="NCBI Taxonomy" id="1184607"/>
    <lineage>
        <taxon>Bacteria</taxon>
        <taxon>Bacillati</taxon>
        <taxon>Actinomycetota</taxon>
        <taxon>Actinomycetes</taxon>
        <taxon>Micrococcales</taxon>
        <taxon>Dermatophilaceae</taxon>
        <taxon>Austwickia</taxon>
    </lineage>
</organism>
<dbReference type="STRING" id="100225.SAMN05421595_2473"/>
<dbReference type="RefSeq" id="WP_006504181.1">
    <property type="nucleotide sequence ID" value="NZ_BAGZ01000025.1"/>
</dbReference>
<name>K6VB01_9MICO</name>
<dbReference type="Pfam" id="PF09344">
    <property type="entry name" value="Cas_CT1975"/>
    <property type="match status" value="1"/>
</dbReference>
<comment type="caution">
    <text evidence="1">The sequence shown here is derived from an EMBL/GenBank/DDBJ whole genome shotgun (WGS) entry which is preliminary data.</text>
</comment>
<dbReference type="NCBIfam" id="TIGR01869">
    <property type="entry name" value="casC_Cse4"/>
    <property type="match status" value="1"/>
</dbReference>
<keyword evidence="2" id="KW-1185">Reference proteome</keyword>
<dbReference type="eggNOG" id="COG1857">
    <property type="taxonomic scope" value="Bacteria"/>
</dbReference>
<gene>
    <name evidence="1" type="ORF">AUCHE_25_00040</name>
</gene>
<accession>K6VB01</accession>
<dbReference type="Proteomes" id="UP000008495">
    <property type="component" value="Unassembled WGS sequence"/>
</dbReference>
<dbReference type="AlphaFoldDB" id="K6VB01"/>
<protein>
    <submittedName>
        <fullName evidence="1">Putative CRISPR-associated protein</fullName>
    </submittedName>
</protein>
<dbReference type="InterPro" id="IPR010148">
    <property type="entry name" value="CRISPR-assoc_prot_CT1975"/>
</dbReference>
<reference evidence="1 2" key="1">
    <citation type="submission" date="2012-08" db="EMBL/GenBank/DDBJ databases">
        <title>Whole genome shotgun sequence of Austwickia chelonae NBRC 105200.</title>
        <authorList>
            <person name="Yoshida I."/>
            <person name="Hosoyama A."/>
            <person name="Tsuchikane K."/>
            <person name="Katsumata H."/>
            <person name="Ando Y."/>
            <person name="Ohji S."/>
            <person name="Hamada M."/>
            <person name="Tamura T."/>
            <person name="Yamazoe A."/>
            <person name="Yamazaki S."/>
            <person name="Fujita N."/>
        </authorList>
    </citation>
    <scope>NUCLEOTIDE SEQUENCE [LARGE SCALE GENOMIC DNA]</scope>
    <source>
        <strain evidence="1 2">NBRC 105200</strain>
    </source>
</reference>
<dbReference type="EMBL" id="BAGZ01000025">
    <property type="protein sequence ID" value="GAB79423.1"/>
    <property type="molecule type" value="Genomic_DNA"/>
</dbReference>
<evidence type="ECO:0000313" key="2">
    <source>
        <dbReference type="Proteomes" id="UP000008495"/>
    </source>
</evidence>
<evidence type="ECO:0000313" key="1">
    <source>
        <dbReference type="EMBL" id="GAB79423.1"/>
    </source>
</evidence>
<proteinExistence type="predicted"/>
<sequence>MTTYVDLHIIQTLPPSNVNRDDTGQPKSAIYGGVPRARVSSQAWKRATRAAFPGHVDSSELGYRTKRLVELLGDRILERKGGTAADEPALQDARNRAEEVLGLLGLKLEKPRVKKGEEELPSKVAQAEYLVFISSIQLDKLAELACSTEKLDKKAVKAAMQDGHGVDIALFGRMVANDADLNVDAAVQVAHALSTHRVDNEDDYFTAVDDRNERADTGAGMIGTVEFNSSTLYRFATINVDGLLHNLGDADATGRAAAAFVQGFVTSMPTGKQNTFGNRTLPDAVVVMVREGQPVSLAGAFEDAVTAADTGHVRPSCEQLATYAEEVLPQFSTAASHIWVTRGPAAAEAVDRLGERIPLQQLVDNVRHVVTETAAR</sequence>
<dbReference type="OrthoDB" id="5291250at2"/>